<dbReference type="AlphaFoldDB" id="A0A6J4KUH9"/>
<organism evidence="1">
    <name type="scientific">uncultured Friedmanniella sp</name>
    <dbReference type="NCBI Taxonomy" id="335381"/>
    <lineage>
        <taxon>Bacteria</taxon>
        <taxon>Bacillati</taxon>
        <taxon>Actinomycetota</taxon>
        <taxon>Actinomycetes</taxon>
        <taxon>Propionibacteriales</taxon>
        <taxon>Nocardioidaceae</taxon>
        <taxon>Friedmanniella</taxon>
        <taxon>environmental samples</taxon>
    </lineage>
</organism>
<protein>
    <recommendedName>
        <fullName evidence="2">Uridine kinase</fullName>
    </recommendedName>
</protein>
<name>A0A6J4KUH9_9ACTN</name>
<dbReference type="SUPFAM" id="SSF52540">
    <property type="entry name" value="P-loop containing nucleoside triphosphate hydrolases"/>
    <property type="match status" value="1"/>
</dbReference>
<accession>A0A6J4KUH9</accession>
<dbReference type="InterPro" id="IPR027417">
    <property type="entry name" value="P-loop_NTPase"/>
</dbReference>
<proteinExistence type="predicted"/>
<dbReference type="EMBL" id="CADCTT010000262">
    <property type="protein sequence ID" value="CAA9315738.1"/>
    <property type="molecule type" value="Genomic_DNA"/>
</dbReference>
<reference evidence="1" key="1">
    <citation type="submission" date="2020-02" db="EMBL/GenBank/DDBJ databases">
        <authorList>
            <person name="Meier V. D."/>
        </authorList>
    </citation>
    <scope>NUCLEOTIDE SEQUENCE</scope>
    <source>
        <strain evidence="1">AVDCRST_MAG61</strain>
    </source>
</reference>
<sequence length="188" mass="20531">MIPPTRPDALPGLVAGALATRTGTCWVGIDGLGAAGKTTLAARVAAALPGAVVVHVDDFARPGLRGWEQDRFRRSVLEPLLAGRPARYQRRDLDTDLLLGETEVPVGVPVVVEGVAATDVRVGVPWDLTVWLEVPEAVRHARILARDSPAWLERWRTDWWPSEQAYVAEQRPAERADVVVWSADELPP</sequence>
<gene>
    <name evidence="1" type="ORF">AVDCRST_MAG61-2494</name>
</gene>
<evidence type="ECO:0008006" key="2">
    <source>
        <dbReference type="Google" id="ProtNLM"/>
    </source>
</evidence>
<evidence type="ECO:0000313" key="1">
    <source>
        <dbReference type="EMBL" id="CAA9315738.1"/>
    </source>
</evidence>
<dbReference type="Gene3D" id="3.40.50.300">
    <property type="entry name" value="P-loop containing nucleotide triphosphate hydrolases"/>
    <property type="match status" value="1"/>
</dbReference>